<dbReference type="Gene3D" id="3.40.50.300">
    <property type="entry name" value="P-loop containing nucleotide triphosphate hydrolases"/>
    <property type="match status" value="1"/>
</dbReference>
<evidence type="ECO:0000313" key="2">
    <source>
        <dbReference type="Proteomes" id="UP000034588"/>
    </source>
</evidence>
<dbReference type="AlphaFoldDB" id="A0A0G1Y9D4"/>
<evidence type="ECO:0008006" key="3">
    <source>
        <dbReference type="Google" id="ProtNLM"/>
    </source>
</evidence>
<evidence type="ECO:0000313" key="1">
    <source>
        <dbReference type="EMBL" id="KKW11517.1"/>
    </source>
</evidence>
<dbReference type="Proteomes" id="UP000034588">
    <property type="component" value="Unassembled WGS sequence"/>
</dbReference>
<dbReference type="InterPro" id="IPR027417">
    <property type="entry name" value="P-loop_NTPase"/>
</dbReference>
<protein>
    <recommendedName>
        <fullName evidence="3">Terminase large subunit gp17-like C-terminal domain-containing protein</fullName>
    </recommendedName>
</protein>
<comment type="caution">
    <text evidence="1">The sequence shown here is derived from an EMBL/GenBank/DDBJ whole genome shotgun (WGS) entry which is preliminary data.</text>
</comment>
<sequence length="485" mass="55576">MTTAVMTQQTAPARPGMSLGAYYRANPLQAIKDRIAHDPVYFIKNCVWIQRDDGTEIKLKLWKWQEDYVWSLVRNKRNMAYKGVQIGVSWINTAVEVWLEMQGDNRKFFNLSKNETDSMKLIRKIKFIHSRLKPWMRPKYIKANDSYIETSRGGIFESYAATGDNVRSDNAYYIFIDEAAFMRRFEEIFSSSQSRAKHISVASSAFGFNHFRLQYYNAKRGDSIYVPHFFNWRSDPTRDEAWYKDTASVMSRAKMNQDHPENEEDGFIQSGNPVFDSEHVKAQEKNIIAIDGRWKQYTSIKDGMTLSIGIDPSFGVQGGDPYAVQVIDANTGEQVAESSGYLKPDIIAHEVDIWIKTLPAGVKYIISVERNNHGHAVLLEFKHLGTKNIYHDKMPVRKTNGEPGFETTKDSKKIIIDGLEEAIRKGETVIHSRELLDEMFIYQGDERGGTNAPDGYHDDRIMAYAIAWHNKRYALREVCSGGGVI</sequence>
<dbReference type="EMBL" id="LCQD01000017">
    <property type="protein sequence ID" value="KKW11517.1"/>
    <property type="molecule type" value="Genomic_DNA"/>
</dbReference>
<dbReference type="PATRIC" id="fig|1618448.3.peg.723"/>
<name>A0A0G1Y9D4_9BACT</name>
<reference evidence="1 2" key="1">
    <citation type="journal article" date="2015" name="Nature">
        <title>rRNA introns, odd ribosomes, and small enigmatic genomes across a large radiation of phyla.</title>
        <authorList>
            <person name="Brown C.T."/>
            <person name="Hug L.A."/>
            <person name="Thomas B.C."/>
            <person name="Sharon I."/>
            <person name="Castelle C.J."/>
            <person name="Singh A."/>
            <person name="Wilkins M.J."/>
            <person name="Williams K.H."/>
            <person name="Banfield J.F."/>
        </authorList>
    </citation>
    <scope>NUCLEOTIDE SEQUENCE [LARGE SCALE GENOMIC DNA]</scope>
</reference>
<dbReference type="Gene3D" id="3.30.420.240">
    <property type="match status" value="1"/>
</dbReference>
<accession>A0A0G1Y9D4</accession>
<proteinExistence type="predicted"/>
<gene>
    <name evidence="1" type="ORF">UY48_C0017G0010</name>
</gene>
<organism evidence="1 2">
    <name type="scientific">Candidatus Gottesmanbacteria bacterium GW2011_GWB1_49_7</name>
    <dbReference type="NCBI Taxonomy" id="1618448"/>
    <lineage>
        <taxon>Bacteria</taxon>
        <taxon>Candidatus Gottesmaniibacteriota</taxon>
    </lineage>
</organism>